<organism evidence="2 3">
    <name type="scientific">Solanum verrucosum</name>
    <dbReference type="NCBI Taxonomy" id="315347"/>
    <lineage>
        <taxon>Eukaryota</taxon>
        <taxon>Viridiplantae</taxon>
        <taxon>Streptophyta</taxon>
        <taxon>Embryophyta</taxon>
        <taxon>Tracheophyta</taxon>
        <taxon>Spermatophyta</taxon>
        <taxon>Magnoliopsida</taxon>
        <taxon>eudicotyledons</taxon>
        <taxon>Gunneridae</taxon>
        <taxon>Pentapetalae</taxon>
        <taxon>asterids</taxon>
        <taxon>lamiids</taxon>
        <taxon>Solanales</taxon>
        <taxon>Solanaceae</taxon>
        <taxon>Solanoideae</taxon>
        <taxon>Solaneae</taxon>
        <taxon>Solanum</taxon>
    </lineage>
</organism>
<name>A0AAF0T7R8_SOLVR</name>
<accession>A0AAF0T7R8</accession>
<dbReference type="Proteomes" id="UP001234989">
    <property type="component" value="Chromosome 1"/>
</dbReference>
<sequence length="227" mass="25115">EAPNEEANIFYEQLCDCSSPLFNGIQHSKLSVAVRLLSIKTDNNISQGAMDSMIDLMKELVDPNIEIPPCPASSDGSDQEGDENDKSDKENSCYETPTLESVPIVNEFPEDLRRVPPGTEIDFEIDLLPNTQPISIPPYRMAPAELKKLKEHLKDLLDKGFIRPSISPYGAPVLFVKRKHVFQLAYSYIPCTDASWPASFDDADSVFVLLGCCGVCPNIHLSILEAS</sequence>
<reference evidence="2" key="1">
    <citation type="submission" date="2023-08" db="EMBL/GenBank/DDBJ databases">
        <title>A de novo genome assembly of Solanum verrucosum Schlechtendal, a Mexican diploid species geographically isolated from the other diploid A-genome species in potato relatives.</title>
        <authorList>
            <person name="Hosaka K."/>
        </authorList>
    </citation>
    <scope>NUCLEOTIDE SEQUENCE</scope>
    <source>
        <tissue evidence="2">Young leaves</tissue>
    </source>
</reference>
<evidence type="ECO:0000256" key="1">
    <source>
        <dbReference type="SAM" id="MobiDB-lite"/>
    </source>
</evidence>
<dbReference type="PANTHER" id="PTHR15503:SF45">
    <property type="entry name" value="RNA-DIRECTED DNA POLYMERASE HOMOLOG"/>
    <property type="match status" value="1"/>
</dbReference>
<dbReference type="EMBL" id="CP133612">
    <property type="protein sequence ID" value="WMV07899.1"/>
    <property type="molecule type" value="Genomic_DNA"/>
</dbReference>
<proteinExistence type="predicted"/>
<dbReference type="AlphaFoldDB" id="A0AAF0T7R8"/>
<dbReference type="InterPro" id="IPR043502">
    <property type="entry name" value="DNA/RNA_pol_sf"/>
</dbReference>
<protein>
    <submittedName>
        <fullName evidence="2">Uncharacterized protein</fullName>
    </submittedName>
</protein>
<dbReference type="PANTHER" id="PTHR15503">
    <property type="entry name" value="LDOC1 RELATED"/>
    <property type="match status" value="1"/>
</dbReference>
<evidence type="ECO:0000313" key="3">
    <source>
        <dbReference type="Proteomes" id="UP001234989"/>
    </source>
</evidence>
<feature type="non-terminal residue" evidence="2">
    <location>
        <position position="1"/>
    </location>
</feature>
<gene>
    <name evidence="2" type="ORF">MTR67_001284</name>
</gene>
<evidence type="ECO:0000313" key="2">
    <source>
        <dbReference type="EMBL" id="WMV07899.1"/>
    </source>
</evidence>
<dbReference type="InterPro" id="IPR032567">
    <property type="entry name" value="RTL1-rel"/>
</dbReference>
<feature type="region of interest" description="Disordered" evidence="1">
    <location>
        <begin position="65"/>
        <end position="96"/>
    </location>
</feature>
<keyword evidence="3" id="KW-1185">Reference proteome</keyword>
<dbReference type="SUPFAM" id="SSF56672">
    <property type="entry name" value="DNA/RNA polymerases"/>
    <property type="match status" value="1"/>
</dbReference>
<dbReference type="Gene3D" id="3.10.10.10">
    <property type="entry name" value="HIV Type 1 Reverse Transcriptase, subunit A, domain 1"/>
    <property type="match status" value="1"/>
</dbReference>